<feature type="domain" description="Solute-binding protein family 5" evidence="2">
    <location>
        <begin position="83"/>
        <end position="433"/>
    </location>
</feature>
<evidence type="ECO:0000259" key="2">
    <source>
        <dbReference type="Pfam" id="PF00496"/>
    </source>
</evidence>
<name>A0ABT9VQJ1_9BACI</name>
<comment type="caution">
    <text evidence="3">The sequence shown here is derived from an EMBL/GenBank/DDBJ whole genome shotgun (WGS) entry which is preliminary data.</text>
</comment>
<evidence type="ECO:0000256" key="1">
    <source>
        <dbReference type="SAM" id="SignalP"/>
    </source>
</evidence>
<sequence>MRKVFLICLVIFLMVVTGCSGKNQKSTVEETSIEPKAGGELVISDATDANTLDPHKATTAASMRYIENMYSTLLRYKSGTYGELEGDLAKEYSISEDGKVYTFKLHEGVKFHNGDPLTSKDVKYSIERIIANEVRAPQFEFVEKIETPDDHTVVITLKQPVAPFLTFLAYPMNAIVNKNVVEQNNGSLDKADAGSGPFQLVEWKKDQHLILEKFPDYFVKGKPYLDKVIWKPIADNTARTTALRNKEIDIMLQVEPQDIKKLENNNGFVVKSVTGTFWEYLGLNTSKGPLANKKVRQAIAWAIDRESLNKLVKFGQAKVLTGGPIPEGHWAHDNSNIYPKRDLEKAKQLMKEAGYEKGFKVTLKVSPKQDQVNAAQIIKQQLKEIGIEVEVLTQEPSIFFDALGKKDFEMTVVGWVGFVDPDEYLYNIFHTGEIWNQQNYSNPKVDELLEKGRVTIDQEERKKIYADAQKLIAEDAPMVFLYVNKQTSAFVDSVKDFDVNPTVTTISLRDTWLDR</sequence>
<dbReference type="PIRSF" id="PIRSF002741">
    <property type="entry name" value="MppA"/>
    <property type="match status" value="1"/>
</dbReference>
<reference evidence="3 4" key="1">
    <citation type="submission" date="2023-07" db="EMBL/GenBank/DDBJ databases">
        <title>Genomic Encyclopedia of Type Strains, Phase IV (KMG-IV): sequencing the most valuable type-strain genomes for metagenomic binning, comparative biology and taxonomic classification.</title>
        <authorList>
            <person name="Goeker M."/>
        </authorList>
    </citation>
    <scope>NUCLEOTIDE SEQUENCE [LARGE SCALE GENOMIC DNA]</scope>
    <source>
        <strain evidence="3 4">DSM 19092</strain>
    </source>
</reference>
<accession>A0ABT9VQJ1</accession>
<keyword evidence="4" id="KW-1185">Reference proteome</keyword>
<feature type="signal peptide" evidence="1">
    <location>
        <begin position="1"/>
        <end position="21"/>
    </location>
</feature>
<dbReference type="RefSeq" id="WP_419152400.1">
    <property type="nucleotide sequence ID" value="NZ_JAUSTR010000012.1"/>
</dbReference>
<gene>
    <name evidence="3" type="ORF">J2S06_002332</name>
</gene>
<dbReference type="SUPFAM" id="SSF53850">
    <property type="entry name" value="Periplasmic binding protein-like II"/>
    <property type="match status" value="1"/>
</dbReference>
<evidence type="ECO:0000313" key="4">
    <source>
        <dbReference type="Proteomes" id="UP001225646"/>
    </source>
</evidence>
<dbReference type="Gene3D" id="3.40.190.10">
    <property type="entry name" value="Periplasmic binding protein-like II"/>
    <property type="match status" value="1"/>
</dbReference>
<dbReference type="Gene3D" id="3.90.76.10">
    <property type="entry name" value="Dipeptide-binding Protein, Domain 1"/>
    <property type="match status" value="1"/>
</dbReference>
<dbReference type="Gene3D" id="3.10.105.10">
    <property type="entry name" value="Dipeptide-binding Protein, Domain 3"/>
    <property type="match status" value="1"/>
</dbReference>
<dbReference type="InterPro" id="IPR030678">
    <property type="entry name" value="Peptide/Ni-bd"/>
</dbReference>
<evidence type="ECO:0000313" key="3">
    <source>
        <dbReference type="EMBL" id="MDQ0163253.1"/>
    </source>
</evidence>
<organism evidence="3 4">
    <name type="scientific">Aeribacillus alveayuensis</name>
    <dbReference type="NCBI Taxonomy" id="279215"/>
    <lineage>
        <taxon>Bacteria</taxon>
        <taxon>Bacillati</taxon>
        <taxon>Bacillota</taxon>
        <taxon>Bacilli</taxon>
        <taxon>Bacillales</taxon>
        <taxon>Bacillaceae</taxon>
        <taxon>Aeribacillus</taxon>
    </lineage>
</organism>
<protein>
    <submittedName>
        <fullName evidence="3">Peptide/nickel transport system substrate-binding protein</fullName>
    </submittedName>
</protein>
<dbReference type="Proteomes" id="UP001225646">
    <property type="component" value="Unassembled WGS sequence"/>
</dbReference>
<dbReference type="InterPro" id="IPR039424">
    <property type="entry name" value="SBP_5"/>
</dbReference>
<feature type="chain" id="PRO_5046982102" evidence="1">
    <location>
        <begin position="22"/>
        <end position="515"/>
    </location>
</feature>
<dbReference type="PROSITE" id="PS51257">
    <property type="entry name" value="PROKAR_LIPOPROTEIN"/>
    <property type="match status" value="1"/>
</dbReference>
<dbReference type="PANTHER" id="PTHR30290">
    <property type="entry name" value="PERIPLASMIC BINDING COMPONENT OF ABC TRANSPORTER"/>
    <property type="match status" value="1"/>
</dbReference>
<proteinExistence type="predicted"/>
<dbReference type="InterPro" id="IPR000914">
    <property type="entry name" value="SBP_5_dom"/>
</dbReference>
<keyword evidence="1" id="KW-0732">Signal</keyword>
<dbReference type="EMBL" id="JAUSTR010000012">
    <property type="protein sequence ID" value="MDQ0163253.1"/>
    <property type="molecule type" value="Genomic_DNA"/>
</dbReference>
<dbReference type="Pfam" id="PF00496">
    <property type="entry name" value="SBP_bac_5"/>
    <property type="match status" value="1"/>
</dbReference>